<feature type="region of interest" description="Disordered" evidence="1">
    <location>
        <begin position="1"/>
        <end position="24"/>
    </location>
</feature>
<comment type="caution">
    <text evidence="2">The sequence shown here is derived from an EMBL/GenBank/DDBJ whole genome shotgun (WGS) entry which is preliminary data.</text>
</comment>
<reference evidence="2 3" key="1">
    <citation type="submission" date="2017-03" db="EMBL/GenBank/DDBJ databases">
        <title>Genomes of endolithic fungi from Antarctica.</title>
        <authorList>
            <person name="Coleine C."/>
            <person name="Masonjones S."/>
            <person name="Stajich J.E."/>
        </authorList>
    </citation>
    <scope>NUCLEOTIDE SEQUENCE [LARGE SCALE GENOMIC DNA]</scope>
    <source>
        <strain evidence="2 3">CCFEE 5311</strain>
    </source>
</reference>
<organism evidence="2 3">
    <name type="scientific">Friedmanniomyces endolithicus</name>
    <dbReference type="NCBI Taxonomy" id="329885"/>
    <lineage>
        <taxon>Eukaryota</taxon>
        <taxon>Fungi</taxon>
        <taxon>Dikarya</taxon>
        <taxon>Ascomycota</taxon>
        <taxon>Pezizomycotina</taxon>
        <taxon>Dothideomycetes</taxon>
        <taxon>Dothideomycetidae</taxon>
        <taxon>Mycosphaerellales</taxon>
        <taxon>Teratosphaeriaceae</taxon>
        <taxon>Friedmanniomyces</taxon>
    </lineage>
</organism>
<protein>
    <submittedName>
        <fullName evidence="2">Uncharacterized protein</fullName>
    </submittedName>
</protein>
<gene>
    <name evidence="2" type="ORF">B0A54_10262</name>
</gene>
<dbReference type="EMBL" id="NAJP01000036">
    <property type="protein sequence ID" value="TKA39911.1"/>
    <property type="molecule type" value="Genomic_DNA"/>
</dbReference>
<evidence type="ECO:0000313" key="3">
    <source>
        <dbReference type="Proteomes" id="UP000310066"/>
    </source>
</evidence>
<dbReference type="AlphaFoldDB" id="A0A4U0UUY7"/>
<dbReference type="Proteomes" id="UP000310066">
    <property type="component" value="Unassembled WGS sequence"/>
</dbReference>
<evidence type="ECO:0000256" key="1">
    <source>
        <dbReference type="SAM" id="MobiDB-lite"/>
    </source>
</evidence>
<dbReference type="OrthoDB" id="10362372at2759"/>
<evidence type="ECO:0000313" key="2">
    <source>
        <dbReference type="EMBL" id="TKA39911.1"/>
    </source>
</evidence>
<name>A0A4U0UUY7_9PEZI</name>
<accession>A0A4U0UUY7</accession>
<sequence>MDQPSDEETHEPRGRTPSRSRITVAERRKIPVAERRKIDVAERRRIPVAERRSIAVAGRHEVPVAQRPELPFTQQHGQFTAGCRSSPAVAYRHTPFPGVPQQRTSAGVLLAKEEEDLSSGSSTPMSDGGGDARAHYDALLAEQEELVDSGENVGRAEMARLHEAVLRARGEVEGVSAVPTEAEGLAHEE</sequence>
<proteinExistence type="predicted"/>